<keyword evidence="2" id="KW-1185">Reference proteome</keyword>
<name>A0A7I7KAR7_9MYCO</name>
<accession>A0A7I7KAR7</accession>
<protein>
    <submittedName>
        <fullName evidence="1">Uncharacterized protein</fullName>
    </submittedName>
</protein>
<dbReference type="AlphaFoldDB" id="A0A7I7KAR7"/>
<reference evidence="1 2" key="1">
    <citation type="journal article" date="2019" name="Emerg. Microbes Infect.">
        <title>Comprehensive subspecies identification of 175 nontuberculous mycobacteria species based on 7547 genomic profiles.</title>
        <authorList>
            <person name="Matsumoto Y."/>
            <person name="Kinjo T."/>
            <person name="Motooka D."/>
            <person name="Nabeya D."/>
            <person name="Jung N."/>
            <person name="Uechi K."/>
            <person name="Horii T."/>
            <person name="Iida T."/>
            <person name="Fujita J."/>
            <person name="Nakamura S."/>
        </authorList>
    </citation>
    <scope>NUCLEOTIDE SEQUENCE [LARGE SCALE GENOMIC DNA]</scope>
    <source>
        <strain evidence="1 2">JCM 6396</strain>
    </source>
</reference>
<dbReference type="Proteomes" id="UP000467006">
    <property type="component" value="Chromosome"/>
</dbReference>
<sequence length="125" mass="12973">MVLVFAADPGEGRDVLGGLAHGDVDVGQQPVLARVVPLRRTLGGLGGARLRIGEERILAVRPAVGGAVADRETVSTPAEMNASPSPALIAWKAIRVVCSDDEQYRLTVVPGGSRSSCTATTRAML</sequence>
<evidence type="ECO:0000313" key="2">
    <source>
        <dbReference type="Proteomes" id="UP000467006"/>
    </source>
</evidence>
<proteinExistence type="predicted"/>
<evidence type="ECO:0000313" key="1">
    <source>
        <dbReference type="EMBL" id="BBX20588.1"/>
    </source>
</evidence>
<dbReference type="EMBL" id="AP022563">
    <property type="protein sequence ID" value="BBX20588.1"/>
    <property type="molecule type" value="Genomic_DNA"/>
</dbReference>
<dbReference type="KEGG" id="mdu:MDUV_54480"/>
<organism evidence="1 2">
    <name type="scientific">Mycolicibacterium duvalii</name>
    <dbReference type="NCBI Taxonomy" id="39688"/>
    <lineage>
        <taxon>Bacteria</taxon>
        <taxon>Bacillati</taxon>
        <taxon>Actinomycetota</taxon>
        <taxon>Actinomycetes</taxon>
        <taxon>Mycobacteriales</taxon>
        <taxon>Mycobacteriaceae</taxon>
        <taxon>Mycolicibacterium</taxon>
    </lineage>
</organism>
<gene>
    <name evidence="1" type="ORF">MDUV_54480</name>
</gene>